<name>A0A6J3MB57_9PEZI</name>
<evidence type="ECO:0000256" key="1">
    <source>
        <dbReference type="SAM" id="MobiDB-lite"/>
    </source>
</evidence>
<feature type="region of interest" description="Disordered" evidence="1">
    <location>
        <begin position="1"/>
        <end position="27"/>
    </location>
</feature>
<feature type="region of interest" description="Disordered" evidence="1">
    <location>
        <begin position="219"/>
        <end position="238"/>
    </location>
</feature>
<organism evidence="4">
    <name type="scientific">Dissoconium aciculare CBS 342.82</name>
    <dbReference type="NCBI Taxonomy" id="1314786"/>
    <lineage>
        <taxon>Eukaryota</taxon>
        <taxon>Fungi</taxon>
        <taxon>Dikarya</taxon>
        <taxon>Ascomycota</taxon>
        <taxon>Pezizomycotina</taxon>
        <taxon>Dothideomycetes</taxon>
        <taxon>Dothideomycetidae</taxon>
        <taxon>Mycosphaerellales</taxon>
        <taxon>Dissoconiaceae</taxon>
        <taxon>Dissoconium</taxon>
    </lineage>
</organism>
<proteinExistence type="predicted"/>
<evidence type="ECO:0000313" key="4">
    <source>
        <dbReference type="RefSeq" id="XP_033462281.1"/>
    </source>
</evidence>
<evidence type="ECO:0000313" key="3">
    <source>
        <dbReference type="Proteomes" id="UP000504637"/>
    </source>
</evidence>
<evidence type="ECO:0000256" key="2">
    <source>
        <dbReference type="SAM" id="Phobius"/>
    </source>
</evidence>
<reference evidence="4" key="1">
    <citation type="submission" date="2020-01" db="EMBL/GenBank/DDBJ databases">
        <authorList>
            <consortium name="DOE Joint Genome Institute"/>
            <person name="Haridas S."/>
            <person name="Albert R."/>
            <person name="Binder M."/>
            <person name="Bloem J."/>
            <person name="Labutti K."/>
            <person name="Salamov A."/>
            <person name="Andreopoulos B."/>
            <person name="Baker S.E."/>
            <person name="Barry K."/>
            <person name="Bills G."/>
            <person name="Bluhm B.H."/>
            <person name="Cannon C."/>
            <person name="Castanera R."/>
            <person name="Culley D.E."/>
            <person name="Daum C."/>
            <person name="Ezra D."/>
            <person name="Gonzalez J.B."/>
            <person name="Henrissat B."/>
            <person name="Kuo A."/>
            <person name="Liang C."/>
            <person name="Lipzen A."/>
            <person name="Lutzoni F."/>
            <person name="Magnuson J."/>
            <person name="Mondo S."/>
            <person name="Nolan M."/>
            <person name="Ohm R."/>
            <person name="Pangilinan J."/>
            <person name="Park H.-J."/>
            <person name="Ramirez L."/>
            <person name="Alfaro M."/>
            <person name="Sun H."/>
            <person name="Tritt A."/>
            <person name="Yoshinaga Y."/>
            <person name="Zwiers L.-H."/>
            <person name="Turgeon B.G."/>
            <person name="Goodwin S.B."/>
            <person name="Spatafora J.W."/>
            <person name="Crous P.W."/>
            <person name="Grigoriev I.V."/>
        </authorList>
    </citation>
    <scope>NUCLEOTIDE SEQUENCE</scope>
    <source>
        <strain evidence="4">CBS 342.82</strain>
    </source>
</reference>
<accession>A0A6J3MB57</accession>
<reference evidence="4" key="2">
    <citation type="submission" date="2020-04" db="EMBL/GenBank/DDBJ databases">
        <authorList>
            <consortium name="NCBI Genome Project"/>
        </authorList>
    </citation>
    <scope>NUCLEOTIDE SEQUENCE</scope>
    <source>
        <strain evidence="4">CBS 342.82</strain>
    </source>
</reference>
<feature type="region of interest" description="Disordered" evidence="1">
    <location>
        <begin position="467"/>
        <end position="491"/>
    </location>
</feature>
<keyword evidence="2" id="KW-0472">Membrane</keyword>
<gene>
    <name evidence="4" type="ORF">K489DRAFT_152380</name>
</gene>
<feature type="transmembrane region" description="Helical" evidence="2">
    <location>
        <begin position="180"/>
        <end position="204"/>
    </location>
</feature>
<sequence>MTAPHQPNQDEAFAPKQSFDFGLPSATPSAATREVRQFSLPSSVRLQTIIETSTYAPQIPEKSALRNSVGQASIVTLLMQHQEHQHHQQHMLKTASAPASPRLFPRAPRASSDSASTRTVAPPAYSWMPDVRAMSSYGNSSTHSGSISGSVLQNEKLAETLRQADDEARHSRHRNGRRKLWLMALIAIAVLLIAGLAVGLGVGLTAVMKRGQQQADLAATSKDLNSSSSGGGDSADQKFPLGRYRITTSLKHRNTACTSDASTWTCYADAGNSSSSPVVFDWIISATAPSFATSHSGITANGGIPANLSISSNPSTGNDAFQQNMVFTKQSLIYISPTTSDSPSTSTSISNLTFANATGPRYTFNFVMTKLSTISLNNNSIPTTVRTLANRDGATPPSASSSASPQSTSQCSPTLNMATTTFTAVLYLSQPQESGVPSETTRDSSDALTKLPTWPYAVEILQSRESSGSDANSCAASVSTRDSHQDVNSSNGKCTCSWRNF</sequence>
<dbReference type="RefSeq" id="XP_033462281.1">
    <property type="nucleotide sequence ID" value="XM_033599231.1"/>
</dbReference>
<feature type="region of interest" description="Disordered" evidence="1">
    <location>
        <begin position="388"/>
        <end position="414"/>
    </location>
</feature>
<protein>
    <recommendedName>
        <fullName evidence="5">Tat pathway signal sequence</fullName>
    </recommendedName>
</protein>
<dbReference type="GeneID" id="54357030"/>
<feature type="compositionally biased region" description="Low complexity" evidence="1">
    <location>
        <begin position="394"/>
        <end position="414"/>
    </location>
</feature>
<keyword evidence="2" id="KW-0812">Transmembrane</keyword>
<dbReference type="AlphaFoldDB" id="A0A6J3MB57"/>
<keyword evidence="2" id="KW-1133">Transmembrane helix</keyword>
<evidence type="ECO:0008006" key="5">
    <source>
        <dbReference type="Google" id="ProtNLM"/>
    </source>
</evidence>
<dbReference type="Proteomes" id="UP000504637">
    <property type="component" value="Unplaced"/>
</dbReference>
<reference evidence="4" key="3">
    <citation type="submission" date="2025-08" db="UniProtKB">
        <authorList>
            <consortium name="RefSeq"/>
        </authorList>
    </citation>
    <scope>IDENTIFICATION</scope>
    <source>
        <strain evidence="4">CBS 342.82</strain>
    </source>
</reference>
<keyword evidence="3" id="KW-1185">Reference proteome</keyword>